<accession>A0A9X4LEI7</accession>
<dbReference type="RefSeq" id="WP_268148821.1">
    <property type="nucleotide sequence ID" value="NZ_JAPPUW010000005.1"/>
</dbReference>
<proteinExistence type="predicted"/>
<dbReference type="Gene3D" id="3.40.630.30">
    <property type="match status" value="1"/>
</dbReference>
<keyword evidence="5" id="KW-1185">Reference proteome</keyword>
<evidence type="ECO:0000256" key="2">
    <source>
        <dbReference type="ARBA" id="ARBA00023315"/>
    </source>
</evidence>
<feature type="domain" description="N-acetyltransferase" evidence="3">
    <location>
        <begin position="18"/>
        <end position="165"/>
    </location>
</feature>
<evidence type="ECO:0000256" key="1">
    <source>
        <dbReference type="ARBA" id="ARBA00022679"/>
    </source>
</evidence>
<sequence length="182" mass="20524">MSHEEFIHTLPGDPRARPLVEQLSHEYESRYGELFRQAGESAGQEMARYPDVLFTPAEGGLFVLLLRDGVAVAGGAFKRHPDARTAEVKRVWTDRLLRRQGLARRLLVELEVQALRQGYRRLFLTTGFRQPEAVELYLRQGYTALFAPDADLEALRSLPFEKVLSPALTSTPSPAFAESSLR</sequence>
<dbReference type="AlphaFoldDB" id="A0A9X4LEI7"/>
<dbReference type="CDD" id="cd04301">
    <property type="entry name" value="NAT_SF"/>
    <property type="match status" value="1"/>
</dbReference>
<dbReference type="Pfam" id="PF00583">
    <property type="entry name" value="Acetyltransf_1"/>
    <property type="match status" value="1"/>
</dbReference>
<dbReference type="GO" id="GO:0016747">
    <property type="term" value="F:acyltransferase activity, transferring groups other than amino-acyl groups"/>
    <property type="evidence" value="ECO:0007669"/>
    <property type="project" value="InterPro"/>
</dbReference>
<dbReference type="Proteomes" id="UP001152766">
    <property type="component" value="Unassembled WGS sequence"/>
</dbReference>
<keyword evidence="1" id="KW-0808">Transferase</keyword>
<evidence type="ECO:0000259" key="3">
    <source>
        <dbReference type="PROSITE" id="PS51186"/>
    </source>
</evidence>
<dbReference type="EMBL" id="SGUG01000009">
    <property type="protein sequence ID" value="MDG0862426.1"/>
    <property type="molecule type" value="Genomic_DNA"/>
</dbReference>
<protein>
    <submittedName>
        <fullName evidence="4">GNAT family N-acetyltransferase</fullName>
    </submittedName>
</protein>
<reference evidence="4" key="1">
    <citation type="submission" date="2019-02" db="EMBL/GenBank/DDBJ databases">
        <title>Draft genome of the type strain Pelomonas aquatica CCUG 52575T.</title>
        <authorList>
            <person name="Gomila M."/>
            <person name="Lalucat J."/>
        </authorList>
    </citation>
    <scope>NUCLEOTIDE SEQUENCE</scope>
    <source>
        <strain evidence="4">CCUG 52575</strain>
    </source>
</reference>
<dbReference type="PANTHER" id="PTHR43877:SF2">
    <property type="entry name" value="AMINOALKYLPHOSPHONATE N-ACETYLTRANSFERASE-RELATED"/>
    <property type="match status" value="1"/>
</dbReference>
<dbReference type="InterPro" id="IPR016181">
    <property type="entry name" value="Acyl_CoA_acyltransferase"/>
</dbReference>
<dbReference type="PANTHER" id="PTHR43877">
    <property type="entry name" value="AMINOALKYLPHOSPHONATE N-ACETYLTRANSFERASE-RELATED-RELATED"/>
    <property type="match status" value="1"/>
</dbReference>
<dbReference type="InterPro" id="IPR000182">
    <property type="entry name" value="GNAT_dom"/>
</dbReference>
<evidence type="ECO:0000313" key="4">
    <source>
        <dbReference type="EMBL" id="MDG0862426.1"/>
    </source>
</evidence>
<evidence type="ECO:0000313" key="5">
    <source>
        <dbReference type="Proteomes" id="UP001152766"/>
    </source>
</evidence>
<dbReference type="SUPFAM" id="SSF55729">
    <property type="entry name" value="Acyl-CoA N-acyltransferases (Nat)"/>
    <property type="match status" value="1"/>
</dbReference>
<keyword evidence="2" id="KW-0012">Acyltransferase</keyword>
<gene>
    <name evidence="4" type="ORF">EXJ73_08070</name>
</gene>
<organism evidence="4 5">
    <name type="scientific">Pelomonas aquatica</name>
    <dbReference type="NCBI Taxonomy" id="431058"/>
    <lineage>
        <taxon>Bacteria</taxon>
        <taxon>Pseudomonadati</taxon>
        <taxon>Pseudomonadota</taxon>
        <taxon>Betaproteobacteria</taxon>
        <taxon>Burkholderiales</taxon>
        <taxon>Sphaerotilaceae</taxon>
        <taxon>Roseateles</taxon>
    </lineage>
</organism>
<dbReference type="PROSITE" id="PS51186">
    <property type="entry name" value="GNAT"/>
    <property type="match status" value="1"/>
</dbReference>
<name>A0A9X4LEI7_9BURK</name>
<comment type="caution">
    <text evidence="4">The sequence shown here is derived from an EMBL/GenBank/DDBJ whole genome shotgun (WGS) entry which is preliminary data.</text>
</comment>
<dbReference type="InterPro" id="IPR050832">
    <property type="entry name" value="Bact_Acetyltransf"/>
</dbReference>